<evidence type="ECO:0000256" key="2">
    <source>
        <dbReference type="ARBA" id="ARBA00013064"/>
    </source>
</evidence>
<dbReference type="Pfam" id="PF19567">
    <property type="entry name" value="CpsB_CapC"/>
    <property type="match status" value="1"/>
</dbReference>
<evidence type="ECO:0000313" key="5">
    <source>
        <dbReference type="EMBL" id="SFS14880.1"/>
    </source>
</evidence>
<dbReference type="GO" id="GO:0030145">
    <property type="term" value="F:manganese ion binding"/>
    <property type="evidence" value="ECO:0007669"/>
    <property type="project" value="InterPro"/>
</dbReference>
<evidence type="ECO:0000313" key="6">
    <source>
        <dbReference type="Proteomes" id="UP000199024"/>
    </source>
</evidence>
<gene>
    <name evidence="5" type="ORF">SAMN05421771_2612</name>
</gene>
<dbReference type="RefSeq" id="WP_089839521.1">
    <property type="nucleotide sequence ID" value="NZ_FOZL01000001.1"/>
</dbReference>
<dbReference type="InterPro" id="IPR016667">
    <property type="entry name" value="Caps_polysacc_synth_CpsB/CapC"/>
</dbReference>
<dbReference type="STRING" id="474950.SAMN05421771_2612"/>
<dbReference type="InterPro" id="IPR032466">
    <property type="entry name" value="Metal_Hydrolase"/>
</dbReference>
<dbReference type="PANTHER" id="PTHR39181">
    <property type="entry name" value="TYROSINE-PROTEIN PHOSPHATASE YWQE"/>
    <property type="match status" value="1"/>
</dbReference>
<accession>A0A1I6MGN5</accession>
<keyword evidence="6" id="KW-1185">Reference proteome</keyword>
<evidence type="ECO:0000256" key="1">
    <source>
        <dbReference type="ARBA" id="ARBA00005750"/>
    </source>
</evidence>
<dbReference type="SUPFAM" id="SSF51556">
    <property type="entry name" value="Metallo-dependent hydrolases"/>
    <property type="match status" value="1"/>
</dbReference>
<reference evidence="5 6" key="1">
    <citation type="submission" date="2016-10" db="EMBL/GenBank/DDBJ databases">
        <authorList>
            <person name="de Groot N.N."/>
        </authorList>
    </citation>
    <scope>NUCLEOTIDE SEQUENCE [LARGE SCALE GENOMIC DNA]</scope>
    <source>
        <strain evidence="5 6">DSM 21001</strain>
    </source>
</reference>
<dbReference type="PIRSF" id="PIRSF016557">
    <property type="entry name" value="Caps_synth_CpsB"/>
    <property type="match status" value="1"/>
</dbReference>
<dbReference type="GO" id="GO:0004725">
    <property type="term" value="F:protein tyrosine phosphatase activity"/>
    <property type="evidence" value="ECO:0007669"/>
    <property type="project" value="UniProtKB-EC"/>
</dbReference>
<name>A0A1I6MGN5_9BACT</name>
<sequence>MIDIHHHLLPGVDDGSKDFETSVAMARMAVEDGITHVSCSPHANSQYNFDRERYEGIAQELRERLAKEGVPLTVGLGCDFHMSYDNVQAALADHVPFTINGKGYLLVELPDYGVPRGLTETFYNMQVAGITPILTHPERNPTLQADPSRLVSWLRGGLLIQVTAGSVIGKMGKSAEKMAHQLLANRWVHFLATDAHNTSSRPPRMSDARKVVEKKYGREYAHALCVDNPLAAYTGAALPPQMEPLKLYENLEEENWLKRLWGTLTRAN</sequence>
<comment type="catalytic activity">
    <reaction evidence="4">
        <text>O-phospho-L-tyrosyl-[protein] + H2O = L-tyrosyl-[protein] + phosphate</text>
        <dbReference type="Rhea" id="RHEA:10684"/>
        <dbReference type="Rhea" id="RHEA-COMP:10136"/>
        <dbReference type="Rhea" id="RHEA-COMP:20101"/>
        <dbReference type="ChEBI" id="CHEBI:15377"/>
        <dbReference type="ChEBI" id="CHEBI:43474"/>
        <dbReference type="ChEBI" id="CHEBI:46858"/>
        <dbReference type="ChEBI" id="CHEBI:61978"/>
        <dbReference type="EC" id="3.1.3.48"/>
    </reaction>
</comment>
<proteinExistence type="inferred from homology"/>
<organism evidence="5 6">
    <name type="scientific">Granulicella pectinivorans</name>
    <dbReference type="NCBI Taxonomy" id="474950"/>
    <lineage>
        <taxon>Bacteria</taxon>
        <taxon>Pseudomonadati</taxon>
        <taxon>Acidobacteriota</taxon>
        <taxon>Terriglobia</taxon>
        <taxon>Terriglobales</taxon>
        <taxon>Acidobacteriaceae</taxon>
        <taxon>Granulicella</taxon>
    </lineage>
</organism>
<dbReference type="GO" id="GO:0045227">
    <property type="term" value="P:capsule polysaccharide biosynthetic process"/>
    <property type="evidence" value="ECO:0007669"/>
    <property type="project" value="UniProtKB-UniPathway"/>
</dbReference>
<evidence type="ECO:0000256" key="3">
    <source>
        <dbReference type="ARBA" id="ARBA00022801"/>
    </source>
</evidence>
<evidence type="ECO:0000256" key="4">
    <source>
        <dbReference type="ARBA" id="ARBA00051722"/>
    </source>
</evidence>
<dbReference type="Gene3D" id="3.20.20.140">
    <property type="entry name" value="Metal-dependent hydrolases"/>
    <property type="match status" value="1"/>
</dbReference>
<comment type="similarity">
    <text evidence="1">Belongs to the metallo-dependent hydrolases superfamily. CpsB/CapC family.</text>
</comment>
<dbReference type="EC" id="3.1.3.48" evidence="2"/>
<keyword evidence="3" id="KW-0378">Hydrolase</keyword>
<dbReference type="UniPathway" id="UPA00934"/>
<dbReference type="Proteomes" id="UP000199024">
    <property type="component" value="Unassembled WGS sequence"/>
</dbReference>
<dbReference type="AlphaFoldDB" id="A0A1I6MGN5"/>
<dbReference type="PANTHER" id="PTHR39181:SF1">
    <property type="entry name" value="TYROSINE-PROTEIN PHOSPHATASE YWQE"/>
    <property type="match status" value="1"/>
</dbReference>
<dbReference type="OrthoDB" id="9788539at2"/>
<dbReference type="EMBL" id="FOZL01000001">
    <property type="protein sequence ID" value="SFS14880.1"/>
    <property type="molecule type" value="Genomic_DNA"/>
</dbReference>
<protein>
    <recommendedName>
        <fullName evidence="2">protein-tyrosine-phosphatase</fullName>
        <ecNumber evidence="2">3.1.3.48</ecNumber>
    </recommendedName>
</protein>